<evidence type="ECO:0000259" key="2">
    <source>
        <dbReference type="PROSITE" id="PS50011"/>
    </source>
</evidence>
<evidence type="ECO:0000313" key="3">
    <source>
        <dbReference type="EMBL" id="RYO82103.1"/>
    </source>
</evidence>
<sequence length="350" mass="38988">MHLSSRFPFALAGLCFFLASSNAARQHHVGIVKRAPDFIENWSLYQRWEAMMDSIPDFDVPAIDDVTLAEYDSTSKKLTWTCNTLILGEQIDIGASVINKASLDTYDAPTVVTKRSRGEKYQVIYGATLQKKCGSNENVLPVIDYVLETSTRPYGWSIMPYVEAGSLEKNFGSYADQNSVNSAFKQILNAVAGVQSQGIIHRDLKPENFLKDGDTLKLMDFDQSRETTSSAQFDVGTPSYTAPEIIIMKTDTGLEYDYKADTFSTAMTFMVMSVPDLRDTTNRFQLWKDLIEPEGKLWPSAEVVAGILKARNYAVFSGNDDLLNVIAKAMCKPSERYDPQGFKSAFDGVA</sequence>
<accession>A0ABY0H4H6</accession>
<reference evidence="3 4" key="1">
    <citation type="submission" date="2018-06" db="EMBL/GenBank/DDBJ databases">
        <title>Complete Genomes of Monosporascus.</title>
        <authorList>
            <person name="Robinson A.J."/>
            <person name="Natvig D.O."/>
        </authorList>
    </citation>
    <scope>NUCLEOTIDE SEQUENCE [LARGE SCALE GENOMIC DNA]</scope>
    <source>
        <strain evidence="3 4">CBS 609.92</strain>
    </source>
</reference>
<dbReference type="SUPFAM" id="SSF56112">
    <property type="entry name" value="Protein kinase-like (PK-like)"/>
    <property type="match status" value="1"/>
</dbReference>
<feature type="chain" id="PRO_5046406183" description="Protein kinase domain-containing protein" evidence="1">
    <location>
        <begin position="24"/>
        <end position="350"/>
    </location>
</feature>
<organism evidence="3 4">
    <name type="scientific">Monosporascus cannonballus</name>
    <dbReference type="NCBI Taxonomy" id="155416"/>
    <lineage>
        <taxon>Eukaryota</taxon>
        <taxon>Fungi</taxon>
        <taxon>Dikarya</taxon>
        <taxon>Ascomycota</taxon>
        <taxon>Pezizomycotina</taxon>
        <taxon>Sordariomycetes</taxon>
        <taxon>Xylariomycetidae</taxon>
        <taxon>Xylariales</taxon>
        <taxon>Xylariales incertae sedis</taxon>
        <taxon>Monosporascus</taxon>
    </lineage>
</organism>
<keyword evidence="1" id="KW-0732">Signal</keyword>
<name>A0ABY0H4H6_9PEZI</name>
<dbReference type="InterPro" id="IPR000719">
    <property type="entry name" value="Prot_kinase_dom"/>
</dbReference>
<dbReference type="Gene3D" id="1.10.510.10">
    <property type="entry name" value="Transferase(Phosphotransferase) domain 1"/>
    <property type="match status" value="1"/>
</dbReference>
<proteinExistence type="predicted"/>
<keyword evidence="4" id="KW-1185">Reference proteome</keyword>
<dbReference type="CDD" id="cd00180">
    <property type="entry name" value="PKc"/>
    <property type="match status" value="1"/>
</dbReference>
<dbReference type="PANTHER" id="PTHR44167:SF24">
    <property type="entry name" value="SERINE_THREONINE-PROTEIN KINASE CHK2"/>
    <property type="match status" value="1"/>
</dbReference>
<dbReference type="SMART" id="SM00220">
    <property type="entry name" value="S_TKc"/>
    <property type="match status" value="1"/>
</dbReference>
<dbReference type="Proteomes" id="UP000294003">
    <property type="component" value="Unassembled WGS sequence"/>
</dbReference>
<protein>
    <recommendedName>
        <fullName evidence="2">Protein kinase domain-containing protein</fullName>
    </recommendedName>
</protein>
<dbReference type="Pfam" id="PF00069">
    <property type="entry name" value="Pkinase"/>
    <property type="match status" value="1"/>
</dbReference>
<dbReference type="InterPro" id="IPR011009">
    <property type="entry name" value="Kinase-like_dom_sf"/>
</dbReference>
<evidence type="ECO:0000256" key="1">
    <source>
        <dbReference type="SAM" id="SignalP"/>
    </source>
</evidence>
<feature type="signal peptide" evidence="1">
    <location>
        <begin position="1"/>
        <end position="23"/>
    </location>
</feature>
<evidence type="ECO:0000313" key="4">
    <source>
        <dbReference type="Proteomes" id="UP000294003"/>
    </source>
</evidence>
<gene>
    <name evidence="3" type="ORF">DL762_006790</name>
</gene>
<comment type="caution">
    <text evidence="3">The sequence shown here is derived from an EMBL/GenBank/DDBJ whole genome shotgun (WGS) entry which is preliminary data.</text>
</comment>
<dbReference type="EMBL" id="QJNS01000228">
    <property type="protein sequence ID" value="RYO82103.1"/>
    <property type="molecule type" value="Genomic_DNA"/>
</dbReference>
<feature type="domain" description="Protein kinase" evidence="2">
    <location>
        <begin position="85"/>
        <end position="346"/>
    </location>
</feature>
<dbReference type="PANTHER" id="PTHR44167">
    <property type="entry name" value="OVARIAN-SPECIFIC SERINE/THREONINE-PROTEIN KINASE LOK-RELATED"/>
    <property type="match status" value="1"/>
</dbReference>
<dbReference type="PROSITE" id="PS50011">
    <property type="entry name" value="PROTEIN_KINASE_DOM"/>
    <property type="match status" value="1"/>
</dbReference>